<reference evidence="1" key="1">
    <citation type="submission" date="2020-02" db="EMBL/GenBank/DDBJ databases">
        <authorList>
            <person name="Meier V. D."/>
        </authorList>
    </citation>
    <scope>NUCLEOTIDE SEQUENCE</scope>
    <source>
        <strain evidence="1">AVDCRST_MAG78</strain>
    </source>
</reference>
<evidence type="ECO:0000313" key="1">
    <source>
        <dbReference type="EMBL" id="CAA9426103.1"/>
    </source>
</evidence>
<feature type="non-terminal residue" evidence="1">
    <location>
        <position position="60"/>
    </location>
</feature>
<name>A0A6J4PUN7_9ACTN</name>
<dbReference type="AlphaFoldDB" id="A0A6J4PUN7"/>
<accession>A0A6J4PUN7</accession>
<sequence length="60" mass="6326">GLCRWGGYDGDAGFLEPAGGVRLEQGRLPLGHVGLAIAALRSSVSGQRNLRQLPRKEGVL</sequence>
<gene>
    <name evidence="1" type="ORF">AVDCRST_MAG78-1314</name>
</gene>
<dbReference type="EMBL" id="CADCVB010000093">
    <property type="protein sequence ID" value="CAA9426103.1"/>
    <property type="molecule type" value="Genomic_DNA"/>
</dbReference>
<feature type="non-terminal residue" evidence="1">
    <location>
        <position position="1"/>
    </location>
</feature>
<proteinExistence type="predicted"/>
<protein>
    <submittedName>
        <fullName evidence="1">Uncharacterized protein</fullName>
    </submittedName>
</protein>
<organism evidence="1">
    <name type="scientific">uncultured Rubrobacteraceae bacterium</name>
    <dbReference type="NCBI Taxonomy" id="349277"/>
    <lineage>
        <taxon>Bacteria</taxon>
        <taxon>Bacillati</taxon>
        <taxon>Actinomycetota</taxon>
        <taxon>Rubrobacteria</taxon>
        <taxon>Rubrobacterales</taxon>
        <taxon>Rubrobacteraceae</taxon>
        <taxon>environmental samples</taxon>
    </lineage>
</organism>